<dbReference type="NCBIfam" id="TIGR00342">
    <property type="entry name" value="tRNA uracil 4-sulfurtransferase ThiI"/>
    <property type="match status" value="1"/>
</dbReference>
<dbReference type="InterPro" id="IPR049961">
    <property type="entry name" value="ThiI_N"/>
</dbReference>
<dbReference type="GO" id="GO:0009228">
    <property type="term" value="P:thiamine biosynthetic process"/>
    <property type="evidence" value="ECO:0007669"/>
    <property type="project" value="UniProtKB-KW"/>
</dbReference>
<comment type="catalytic activity">
    <reaction evidence="10 19">
        <text>[ThiI sulfur-carrier protein]-S-sulfanyl-L-cysteine + a uridine in tRNA + 2 reduced [2Fe-2S]-[ferredoxin] + ATP + H(+) = [ThiI sulfur-carrier protein]-L-cysteine + a 4-thiouridine in tRNA + 2 oxidized [2Fe-2S]-[ferredoxin] + AMP + diphosphate</text>
        <dbReference type="Rhea" id="RHEA:24176"/>
        <dbReference type="Rhea" id="RHEA-COMP:10000"/>
        <dbReference type="Rhea" id="RHEA-COMP:10001"/>
        <dbReference type="Rhea" id="RHEA-COMP:13337"/>
        <dbReference type="Rhea" id="RHEA-COMP:13338"/>
        <dbReference type="Rhea" id="RHEA-COMP:13339"/>
        <dbReference type="Rhea" id="RHEA-COMP:13340"/>
        <dbReference type="ChEBI" id="CHEBI:15378"/>
        <dbReference type="ChEBI" id="CHEBI:29950"/>
        <dbReference type="ChEBI" id="CHEBI:30616"/>
        <dbReference type="ChEBI" id="CHEBI:33019"/>
        <dbReference type="ChEBI" id="CHEBI:33737"/>
        <dbReference type="ChEBI" id="CHEBI:33738"/>
        <dbReference type="ChEBI" id="CHEBI:61963"/>
        <dbReference type="ChEBI" id="CHEBI:65315"/>
        <dbReference type="ChEBI" id="CHEBI:136798"/>
        <dbReference type="ChEBI" id="CHEBI:456215"/>
        <dbReference type="EC" id="2.8.1.4"/>
    </reaction>
</comment>
<evidence type="ECO:0000256" key="4">
    <source>
        <dbReference type="ARBA" id="ARBA00022555"/>
    </source>
</evidence>
<dbReference type="STRING" id="47500.AF333_25310"/>
<dbReference type="Proteomes" id="UP000182836">
    <property type="component" value="Unassembled WGS sequence"/>
</dbReference>
<dbReference type="AlphaFoldDB" id="A0A0D1XIV0"/>
<dbReference type="Proteomes" id="UP000037269">
    <property type="component" value="Unassembled WGS sequence"/>
</dbReference>
<evidence type="ECO:0000256" key="12">
    <source>
        <dbReference type="ARBA" id="ARBA00058382"/>
    </source>
</evidence>
<feature type="domain" description="THUMP" evidence="20">
    <location>
        <begin position="60"/>
        <end position="166"/>
    </location>
</feature>
<evidence type="ECO:0000256" key="2">
    <source>
        <dbReference type="ARBA" id="ARBA00004948"/>
    </source>
</evidence>
<keyword evidence="6 19" id="KW-0547">Nucleotide-binding</keyword>
<dbReference type="InterPro" id="IPR054173">
    <property type="entry name" value="ThiI_fer"/>
</dbReference>
<accession>A0A0D1XIV0</accession>
<dbReference type="PATRIC" id="fig|47500.12.peg.5775"/>
<evidence type="ECO:0000256" key="3">
    <source>
        <dbReference type="ARBA" id="ARBA00022490"/>
    </source>
</evidence>
<keyword evidence="23" id="KW-1185">Reference proteome</keyword>
<evidence type="ECO:0000313" key="21">
    <source>
        <dbReference type="EMBL" id="KON98256.1"/>
    </source>
</evidence>
<comment type="similarity">
    <text evidence="13 19">Belongs to the ThiI family.</text>
</comment>
<dbReference type="SUPFAM" id="SSF52402">
    <property type="entry name" value="Adenine nucleotide alpha hydrolases-like"/>
    <property type="match status" value="1"/>
</dbReference>
<dbReference type="FunFam" id="3.40.50.620:FF:000053">
    <property type="entry name" value="Probable tRNA sulfurtransferase"/>
    <property type="match status" value="1"/>
</dbReference>
<dbReference type="HAMAP" id="MF_00021">
    <property type="entry name" value="ThiI"/>
    <property type="match status" value="1"/>
</dbReference>
<feature type="binding site" evidence="19">
    <location>
        <position position="288"/>
    </location>
    <ligand>
        <name>ATP</name>
        <dbReference type="ChEBI" id="CHEBI:30616"/>
    </ligand>
</feature>
<dbReference type="CDD" id="cd11716">
    <property type="entry name" value="THUMP_ThiI"/>
    <property type="match status" value="1"/>
</dbReference>
<evidence type="ECO:0000256" key="11">
    <source>
        <dbReference type="ARBA" id="ARBA00052330"/>
    </source>
</evidence>
<protein>
    <recommendedName>
        <fullName evidence="15 19">Probable tRNA sulfurtransferase</fullName>
        <ecNumber evidence="14 19">2.8.1.4</ecNumber>
    </recommendedName>
    <alternativeName>
        <fullName evidence="16 19">Sulfur carrier protein ThiS sulfurtransferase</fullName>
    </alternativeName>
    <alternativeName>
        <fullName evidence="17 19">Thiamine biosynthesis protein ThiI</fullName>
    </alternativeName>
    <alternativeName>
        <fullName evidence="18 19">tRNA 4-thiouridine synthase</fullName>
    </alternativeName>
</protein>
<feature type="binding site" evidence="19">
    <location>
        <position position="297"/>
    </location>
    <ligand>
        <name>ATP</name>
        <dbReference type="ChEBI" id="CHEBI:30616"/>
    </ligand>
</feature>
<evidence type="ECO:0000313" key="22">
    <source>
        <dbReference type="EMBL" id="SDI10081.1"/>
    </source>
</evidence>
<evidence type="ECO:0000256" key="13">
    <source>
        <dbReference type="ARBA" id="ARBA00061472"/>
    </source>
</evidence>
<dbReference type="EMBL" id="FNED01000001">
    <property type="protein sequence ID" value="SDI10081.1"/>
    <property type="molecule type" value="Genomic_DNA"/>
</dbReference>
<evidence type="ECO:0000256" key="16">
    <source>
        <dbReference type="ARBA" id="ARBA00075337"/>
    </source>
</evidence>
<dbReference type="GO" id="GO:0000049">
    <property type="term" value="F:tRNA binding"/>
    <property type="evidence" value="ECO:0007669"/>
    <property type="project" value="UniProtKB-UniRule"/>
</dbReference>
<dbReference type="GO" id="GO:0004810">
    <property type="term" value="F:CCA tRNA nucleotidyltransferase activity"/>
    <property type="evidence" value="ECO:0007669"/>
    <property type="project" value="InterPro"/>
</dbReference>
<dbReference type="PANTHER" id="PTHR43209:SF1">
    <property type="entry name" value="TRNA SULFURTRANSFERASE"/>
    <property type="match status" value="1"/>
</dbReference>
<evidence type="ECO:0000313" key="24">
    <source>
        <dbReference type="Proteomes" id="UP000182836"/>
    </source>
</evidence>
<evidence type="ECO:0000256" key="19">
    <source>
        <dbReference type="HAMAP-Rule" id="MF_00021"/>
    </source>
</evidence>
<dbReference type="InterPro" id="IPR020536">
    <property type="entry name" value="ThiI_AANH"/>
</dbReference>
<keyword evidence="9 19" id="KW-0784">Thiamine biosynthesis</keyword>
<keyword evidence="4 19" id="KW-0820">tRNA-binding</keyword>
<dbReference type="CDD" id="cd01712">
    <property type="entry name" value="PPase_ThiI"/>
    <property type="match status" value="1"/>
</dbReference>
<evidence type="ECO:0000256" key="10">
    <source>
        <dbReference type="ARBA" id="ARBA00050570"/>
    </source>
</evidence>
<comment type="subcellular location">
    <subcellularLocation>
        <location evidence="1 19">Cytoplasm</location>
    </subcellularLocation>
</comment>
<evidence type="ECO:0000256" key="17">
    <source>
        <dbReference type="ARBA" id="ARBA00077849"/>
    </source>
</evidence>
<evidence type="ECO:0000256" key="7">
    <source>
        <dbReference type="ARBA" id="ARBA00022840"/>
    </source>
</evidence>
<dbReference type="GO" id="GO:0005829">
    <property type="term" value="C:cytosol"/>
    <property type="evidence" value="ECO:0007669"/>
    <property type="project" value="TreeGrafter"/>
</dbReference>
<dbReference type="Gene3D" id="3.30.2130.30">
    <property type="match status" value="1"/>
</dbReference>
<dbReference type="Pfam" id="PF22025">
    <property type="entry name" value="ThiI_fer"/>
    <property type="match status" value="1"/>
</dbReference>
<dbReference type="InterPro" id="IPR049962">
    <property type="entry name" value="THUMP_ThiI"/>
</dbReference>
<evidence type="ECO:0000259" key="20">
    <source>
        <dbReference type="PROSITE" id="PS51165"/>
    </source>
</evidence>
<keyword evidence="5 19" id="KW-0808">Transferase</keyword>
<dbReference type="Gene3D" id="3.40.50.620">
    <property type="entry name" value="HUPs"/>
    <property type="match status" value="1"/>
</dbReference>
<gene>
    <name evidence="19" type="primary">thiI</name>
    <name evidence="21" type="ORF">AF333_25310</name>
    <name evidence="22" type="ORF">SAMN04487909_101549</name>
</gene>
<feature type="binding site" evidence="19">
    <location>
        <begin position="184"/>
        <end position="185"/>
    </location>
    <ligand>
        <name>ATP</name>
        <dbReference type="ChEBI" id="CHEBI:30616"/>
    </ligand>
</feature>
<comment type="pathway">
    <text evidence="2 19">Cofactor biosynthesis; thiamine diphosphate biosynthesis.</text>
</comment>
<keyword evidence="3 19" id="KW-0963">Cytoplasm</keyword>
<dbReference type="PANTHER" id="PTHR43209">
    <property type="entry name" value="TRNA SULFURTRANSFERASE"/>
    <property type="match status" value="1"/>
</dbReference>
<dbReference type="UniPathway" id="UPA00060"/>
<feature type="binding site" evidence="19">
    <location>
        <position position="266"/>
    </location>
    <ligand>
        <name>ATP</name>
        <dbReference type="ChEBI" id="CHEBI:30616"/>
    </ligand>
</feature>
<name>A0A0D1XIV0_ANEMI</name>
<reference evidence="21 23" key="1">
    <citation type="submission" date="2015-07" db="EMBL/GenBank/DDBJ databases">
        <title>Fjat-14205 dsm 2895.</title>
        <authorList>
            <person name="Liu B."/>
            <person name="Wang J."/>
            <person name="Zhu Y."/>
            <person name="Liu G."/>
            <person name="Chen Q."/>
            <person name="Chen Z."/>
            <person name="Lan J."/>
            <person name="Che J."/>
            <person name="Ge C."/>
            <person name="Shi H."/>
            <person name="Pan Z."/>
            <person name="Liu X."/>
        </authorList>
    </citation>
    <scope>NUCLEOTIDE SEQUENCE [LARGE SCALE GENOMIC DNA]</scope>
    <source>
        <strain evidence="21 23">DSM 2895</strain>
    </source>
</reference>
<dbReference type="GO" id="GO:0009229">
    <property type="term" value="P:thiamine diphosphate biosynthetic process"/>
    <property type="evidence" value="ECO:0007669"/>
    <property type="project" value="UniProtKB-UniRule"/>
</dbReference>
<dbReference type="SUPFAM" id="SSF143437">
    <property type="entry name" value="THUMP domain-like"/>
    <property type="match status" value="1"/>
</dbReference>
<evidence type="ECO:0000256" key="14">
    <source>
        <dbReference type="ARBA" id="ARBA00066827"/>
    </source>
</evidence>
<dbReference type="Pfam" id="PF02568">
    <property type="entry name" value="ThiI"/>
    <property type="match status" value="1"/>
</dbReference>
<dbReference type="SMART" id="SM00981">
    <property type="entry name" value="THUMP"/>
    <property type="match status" value="1"/>
</dbReference>
<dbReference type="GO" id="GO:0052837">
    <property type="term" value="P:thiazole biosynthetic process"/>
    <property type="evidence" value="ECO:0007669"/>
    <property type="project" value="TreeGrafter"/>
</dbReference>
<evidence type="ECO:0000313" key="23">
    <source>
        <dbReference type="Proteomes" id="UP000037269"/>
    </source>
</evidence>
<proteinExistence type="inferred from homology"/>
<evidence type="ECO:0000256" key="8">
    <source>
        <dbReference type="ARBA" id="ARBA00022884"/>
    </source>
</evidence>
<evidence type="ECO:0000256" key="5">
    <source>
        <dbReference type="ARBA" id="ARBA00022679"/>
    </source>
</evidence>
<dbReference type="Pfam" id="PF02926">
    <property type="entry name" value="THUMP"/>
    <property type="match status" value="1"/>
</dbReference>
<evidence type="ECO:0000256" key="18">
    <source>
        <dbReference type="ARBA" id="ARBA00080570"/>
    </source>
</evidence>
<dbReference type="EMBL" id="LGUG01000004">
    <property type="protein sequence ID" value="KON98256.1"/>
    <property type="molecule type" value="Genomic_DNA"/>
</dbReference>
<dbReference type="GO" id="GO:0140741">
    <property type="term" value="F:tRNA-uracil-4 sulfurtransferase activity"/>
    <property type="evidence" value="ECO:0007669"/>
    <property type="project" value="UniProtKB-EC"/>
</dbReference>
<dbReference type="InterPro" id="IPR003720">
    <property type="entry name" value="tRNA_STrfase"/>
</dbReference>
<dbReference type="GO" id="GO:0002937">
    <property type="term" value="P:tRNA 4-thiouridine biosynthesis"/>
    <property type="evidence" value="ECO:0007669"/>
    <property type="project" value="TreeGrafter"/>
</dbReference>
<keyword evidence="8 19" id="KW-0694">RNA-binding</keyword>
<dbReference type="OrthoDB" id="9773948at2"/>
<dbReference type="RefSeq" id="WP_043068183.1">
    <property type="nucleotide sequence ID" value="NZ_BJOA01000005.1"/>
</dbReference>
<dbReference type="InterPro" id="IPR004114">
    <property type="entry name" value="THUMP_dom"/>
</dbReference>
<dbReference type="GeneID" id="42308445"/>
<dbReference type="InterPro" id="IPR050102">
    <property type="entry name" value="tRNA_sulfurtransferase_ThiI"/>
</dbReference>
<organism evidence="21 23">
    <name type="scientific">Aneurinibacillus migulanus</name>
    <name type="common">Bacillus migulanus</name>
    <dbReference type="NCBI Taxonomy" id="47500"/>
    <lineage>
        <taxon>Bacteria</taxon>
        <taxon>Bacillati</taxon>
        <taxon>Bacillota</taxon>
        <taxon>Bacilli</taxon>
        <taxon>Bacillales</taxon>
        <taxon>Paenibacillaceae</taxon>
        <taxon>Aneurinibacillus group</taxon>
        <taxon>Aneurinibacillus</taxon>
    </lineage>
</organism>
<dbReference type="EC" id="2.8.1.4" evidence="14 19"/>
<sequence length="401" mass="45824">MQYEHILIRYGELALKKRNRGEFETQLVRNIKKSLKAHPKVQVERVYGRMYLVLNGEPYEQVEAKLKKVFGIHSFSPTRFLQTFDLEAIQHAALEAVLDVDPAPRTFKAVVKRPNKQFPHRSQEMNHLIGGYILRNTDELKVDVHKPDVEVRVEIRVEGVFISCRTIRGMGGLPTGSSGKAMLMLSGGIDSPVAGWMTMKRGVRIEGVHFHSYPFTSERAKQKVIDLARILTQYSGGMKLHVVPFTEIQTQIRQHCPEHYTITIMRRFMMRITERLAQKHGALAIATGESLGQVASQTMESMYTINHVINTPVLRPVVAMDKEEIMTISRQIETYETSILPYEDCCTVFVPKSPVTRPKPEIAEEFERVLDVERLVEEAVAAVESIWIDPVAEEPEHQDFF</sequence>
<dbReference type="GO" id="GO:0005524">
    <property type="term" value="F:ATP binding"/>
    <property type="evidence" value="ECO:0007669"/>
    <property type="project" value="UniProtKB-UniRule"/>
</dbReference>
<feature type="binding site" evidence="19">
    <location>
        <begin position="209"/>
        <end position="210"/>
    </location>
    <ligand>
        <name>ATP</name>
        <dbReference type="ChEBI" id="CHEBI:30616"/>
    </ligand>
</feature>
<reference evidence="22 24" key="2">
    <citation type="submission" date="2016-10" db="EMBL/GenBank/DDBJ databases">
        <authorList>
            <person name="de Groot N.N."/>
        </authorList>
    </citation>
    <scope>NUCLEOTIDE SEQUENCE [LARGE SCALE GENOMIC DNA]</scope>
    <source>
        <strain evidence="22 24">DSM 2895</strain>
    </source>
</reference>
<comment type="catalytic activity">
    <reaction evidence="11 19">
        <text>[ThiS sulfur-carrier protein]-C-terminal Gly-Gly-AMP + S-sulfanyl-L-cysteinyl-[cysteine desulfurase] + AH2 = [ThiS sulfur-carrier protein]-C-terminal-Gly-aminoethanethioate + L-cysteinyl-[cysteine desulfurase] + A + AMP + 2 H(+)</text>
        <dbReference type="Rhea" id="RHEA:43340"/>
        <dbReference type="Rhea" id="RHEA-COMP:12157"/>
        <dbReference type="Rhea" id="RHEA-COMP:12158"/>
        <dbReference type="Rhea" id="RHEA-COMP:12910"/>
        <dbReference type="Rhea" id="RHEA-COMP:19908"/>
        <dbReference type="ChEBI" id="CHEBI:13193"/>
        <dbReference type="ChEBI" id="CHEBI:15378"/>
        <dbReference type="ChEBI" id="CHEBI:17499"/>
        <dbReference type="ChEBI" id="CHEBI:29950"/>
        <dbReference type="ChEBI" id="CHEBI:61963"/>
        <dbReference type="ChEBI" id="CHEBI:90618"/>
        <dbReference type="ChEBI" id="CHEBI:232372"/>
        <dbReference type="ChEBI" id="CHEBI:456215"/>
    </reaction>
</comment>
<dbReference type="InterPro" id="IPR014729">
    <property type="entry name" value="Rossmann-like_a/b/a_fold"/>
</dbReference>
<keyword evidence="7 19" id="KW-0067">ATP-binding</keyword>
<dbReference type="PROSITE" id="PS51165">
    <property type="entry name" value="THUMP"/>
    <property type="match status" value="1"/>
</dbReference>
<evidence type="ECO:0000256" key="9">
    <source>
        <dbReference type="ARBA" id="ARBA00022977"/>
    </source>
</evidence>
<evidence type="ECO:0000256" key="6">
    <source>
        <dbReference type="ARBA" id="ARBA00022741"/>
    </source>
</evidence>
<comment type="function">
    <text evidence="12 19">Catalyzes the ATP-dependent transfer of a sulfur to tRNA to produce 4-thiouridine in position 8 of tRNAs, which functions as a near-UV photosensor. Also catalyzes the transfer of sulfur to the sulfur carrier protein ThiS, forming ThiS-thiocarboxylate. This is a step in the synthesis of thiazole, in the thiamine biosynthesis pathway. The sulfur is donated as persulfide by IscS.</text>
</comment>
<evidence type="ECO:0000256" key="15">
    <source>
        <dbReference type="ARBA" id="ARBA00071867"/>
    </source>
</evidence>
<evidence type="ECO:0000256" key="1">
    <source>
        <dbReference type="ARBA" id="ARBA00004496"/>
    </source>
</evidence>